<evidence type="ECO:0000256" key="1">
    <source>
        <dbReference type="SAM" id="MobiDB-lite"/>
    </source>
</evidence>
<gene>
    <name evidence="2" type="ORF">B0H17DRAFT_1124998</name>
</gene>
<sequence>MLQGSLLLDHGASYLSLFYISRELAESAELSAESIQCMPYFWALVPRLNGSNSALEPRGTLSSRSGVHRSRRGGVLSPRSSARPPGGAICVVRPMFQRETARGSKAEWYLSAIISTFDCIVGCFWPGAGADNISWIQLECFPMVPLGVQKGKNAKKK</sequence>
<evidence type="ECO:0000313" key="3">
    <source>
        <dbReference type="Proteomes" id="UP001221757"/>
    </source>
</evidence>
<keyword evidence="3" id="KW-1185">Reference proteome</keyword>
<dbReference type="EMBL" id="JARKIE010000004">
    <property type="protein sequence ID" value="KAJ7708229.1"/>
    <property type="molecule type" value="Genomic_DNA"/>
</dbReference>
<organism evidence="2 3">
    <name type="scientific">Mycena rosella</name>
    <name type="common">Pink bonnet</name>
    <name type="synonym">Agaricus rosellus</name>
    <dbReference type="NCBI Taxonomy" id="1033263"/>
    <lineage>
        <taxon>Eukaryota</taxon>
        <taxon>Fungi</taxon>
        <taxon>Dikarya</taxon>
        <taxon>Basidiomycota</taxon>
        <taxon>Agaricomycotina</taxon>
        <taxon>Agaricomycetes</taxon>
        <taxon>Agaricomycetidae</taxon>
        <taxon>Agaricales</taxon>
        <taxon>Marasmiineae</taxon>
        <taxon>Mycenaceae</taxon>
        <taxon>Mycena</taxon>
    </lineage>
</organism>
<dbReference type="AlphaFoldDB" id="A0AAD7GYM9"/>
<comment type="caution">
    <text evidence="2">The sequence shown here is derived from an EMBL/GenBank/DDBJ whole genome shotgun (WGS) entry which is preliminary data.</text>
</comment>
<reference evidence="2" key="1">
    <citation type="submission" date="2023-03" db="EMBL/GenBank/DDBJ databases">
        <title>Massive genome expansion in bonnet fungi (Mycena s.s.) driven by repeated elements and novel gene families across ecological guilds.</title>
        <authorList>
            <consortium name="Lawrence Berkeley National Laboratory"/>
            <person name="Harder C.B."/>
            <person name="Miyauchi S."/>
            <person name="Viragh M."/>
            <person name="Kuo A."/>
            <person name="Thoen E."/>
            <person name="Andreopoulos B."/>
            <person name="Lu D."/>
            <person name="Skrede I."/>
            <person name="Drula E."/>
            <person name="Henrissat B."/>
            <person name="Morin E."/>
            <person name="Kohler A."/>
            <person name="Barry K."/>
            <person name="LaButti K."/>
            <person name="Morin E."/>
            <person name="Salamov A."/>
            <person name="Lipzen A."/>
            <person name="Mereny Z."/>
            <person name="Hegedus B."/>
            <person name="Baldrian P."/>
            <person name="Stursova M."/>
            <person name="Weitz H."/>
            <person name="Taylor A."/>
            <person name="Grigoriev I.V."/>
            <person name="Nagy L.G."/>
            <person name="Martin F."/>
            <person name="Kauserud H."/>
        </authorList>
    </citation>
    <scope>NUCLEOTIDE SEQUENCE</scope>
    <source>
        <strain evidence="2">CBHHK067</strain>
    </source>
</reference>
<name>A0AAD7GYM9_MYCRO</name>
<protein>
    <submittedName>
        <fullName evidence="2">Uncharacterized protein</fullName>
    </submittedName>
</protein>
<dbReference type="Proteomes" id="UP001221757">
    <property type="component" value="Unassembled WGS sequence"/>
</dbReference>
<feature type="region of interest" description="Disordered" evidence="1">
    <location>
        <begin position="56"/>
        <end position="84"/>
    </location>
</feature>
<evidence type="ECO:0000313" key="2">
    <source>
        <dbReference type="EMBL" id="KAJ7708229.1"/>
    </source>
</evidence>
<proteinExistence type="predicted"/>
<accession>A0AAD7GYM9</accession>